<dbReference type="PANTHER" id="PTHR43783:SF1">
    <property type="entry name" value="UDP-N-ACETYLGLUCOSAMINE 1-CARBOXYVINYLTRANSFERASE"/>
    <property type="match status" value="1"/>
</dbReference>
<dbReference type="PANTHER" id="PTHR43783">
    <property type="entry name" value="UDP-N-ACETYLGLUCOSAMINE 1-CARBOXYVINYLTRANSFERASE"/>
    <property type="match status" value="1"/>
</dbReference>
<evidence type="ECO:0000256" key="4">
    <source>
        <dbReference type="ARBA" id="ARBA00022618"/>
    </source>
</evidence>
<evidence type="ECO:0000256" key="12">
    <source>
        <dbReference type="ARBA" id="ARBA00039754"/>
    </source>
</evidence>
<keyword evidence="9" id="KW-0961">Cell wall biogenesis/degradation</keyword>
<dbReference type="GO" id="GO:0019277">
    <property type="term" value="P:UDP-N-acetylgalactosamine biosynthetic process"/>
    <property type="evidence" value="ECO:0007669"/>
    <property type="project" value="InterPro"/>
</dbReference>
<dbReference type="InterPro" id="IPR036968">
    <property type="entry name" value="Enolpyruvate_Tfrase_sf"/>
</dbReference>
<dbReference type="InterPro" id="IPR013792">
    <property type="entry name" value="RNA3'P_cycl/enolpyr_Trfase_a/b"/>
</dbReference>
<dbReference type="AlphaFoldDB" id="A0A4P2VSY0"/>
<evidence type="ECO:0000256" key="3">
    <source>
        <dbReference type="ARBA" id="ARBA00022490"/>
    </source>
</evidence>
<comment type="pathway">
    <text evidence="2">Cell wall biogenesis; peptidoglycan biosynthesis.</text>
</comment>
<dbReference type="InterPro" id="IPR050068">
    <property type="entry name" value="MurA_subfamily"/>
</dbReference>
<evidence type="ECO:0000259" key="15">
    <source>
        <dbReference type="Pfam" id="PF00275"/>
    </source>
</evidence>
<evidence type="ECO:0000256" key="14">
    <source>
        <dbReference type="NCBIfam" id="TIGR01072"/>
    </source>
</evidence>
<comment type="catalytic activity">
    <reaction evidence="13">
        <text>phosphoenolpyruvate + UDP-N-acetyl-alpha-D-glucosamine = UDP-N-acetyl-3-O-(1-carboxyvinyl)-alpha-D-glucosamine + phosphate</text>
        <dbReference type="Rhea" id="RHEA:18681"/>
        <dbReference type="ChEBI" id="CHEBI:43474"/>
        <dbReference type="ChEBI" id="CHEBI:57705"/>
        <dbReference type="ChEBI" id="CHEBI:58702"/>
        <dbReference type="ChEBI" id="CHEBI:68483"/>
        <dbReference type="EC" id="2.5.1.7"/>
    </reaction>
</comment>
<dbReference type="GO" id="GO:0071555">
    <property type="term" value="P:cell wall organization"/>
    <property type="evidence" value="ECO:0007669"/>
    <property type="project" value="UniProtKB-KW"/>
</dbReference>
<evidence type="ECO:0000256" key="2">
    <source>
        <dbReference type="ARBA" id="ARBA00004752"/>
    </source>
</evidence>
<evidence type="ECO:0000256" key="5">
    <source>
        <dbReference type="ARBA" id="ARBA00022679"/>
    </source>
</evidence>
<keyword evidence="6" id="KW-0133">Cell shape</keyword>
<comment type="subcellular location">
    <subcellularLocation>
        <location evidence="1">Cytoplasm</location>
    </subcellularLocation>
</comment>
<comment type="similarity">
    <text evidence="10">Belongs to the EPSP synthase family. MurA subfamily.</text>
</comment>
<evidence type="ECO:0000256" key="9">
    <source>
        <dbReference type="ARBA" id="ARBA00023316"/>
    </source>
</evidence>
<evidence type="ECO:0000313" key="17">
    <source>
        <dbReference type="Proteomes" id="UP000291236"/>
    </source>
</evidence>
<dbReference type="GO" id="GO:0008760">
    <property type="term" value="F:UDP-N-acetylglucosamine 1-carboxyvinyltransferase activity"/>
    <property type="evidence" value="ECO:0007669"/>
    <property type="project" value="UniProtKB-UniRule"/>
</dbReference>
<keyword evidence="3" id="KW-0963">Cytoplasm</keyword>
<dbReference type="GO" id="GO:0051301">
    <property type="term" value="P:cell division"/>
    <property type="evidence" value="ECO:0007669"/>
    <property type="project" value="UniProtKB-KW"/>
</dbReference>
<keyword evidence="17" id="KW-1185">Reference proteome</keyword>
<evidence type="ECO:0000256" key="1">
    <source>
        <dbReference type="ARBA" id="ARBA00004496"/>
    </source>
</evidence>
<accession>A0A4P2VSY0</accession>
<dbReference type="EC" id="2.5.1.7" evidence="11 14"/>
<dbReference type="EMBL" id="AP019368">
    <property type="protein sequence ID" value="BBH51952.1"/>
    <property type="molecule type" value="Genomic_DNA"/>
</dbReference>
<sequence>MVPIVRGRLNLQKNKKNLQNGKDEGSGMSVEQLFRINGGRKLSGGKVSIAGSSNQVTKCIIAALLTNEHILIKNAPAVNERKIAEELFAFLGGRVEYLDEHTIRLCANEVMKNSISRKICQKNRISILAVGPLLHRFGKAYIYAALGGDKIGKRPVDFHINGLIEMGAHVELDDNLYHISVDENGLRGAHIVLPFPSVMTTENLIIAATLAKGRTVIENAAIEPEVIELVKMLQKMGADITMNANRTYIIQGVDKLKGCELRIMPDRNQAVSFACAALATGGNVLLEKIPHDPLYSFLNYIQRMGAEFRVNSEGIFVSSPKGKRLKQSHIEVEVHPGFMTDWQQPFMVLFTQADGISILHETIFEDRLGYTHFLNSMGANINLFSTCLGEAPCRFKHKNHTHSAIIHGPTPLKGGNFRMPTDIRAGMCLVIAGLVGSGPTILSNIQELQRKYDNIVEKLNQMGADVSIIQGTLTSV</sequence>
<dbReference type="GO" id="GO:0009252">
    <property type="term" value="P:peptidoglycan biosynthetic process"/>
    <property type="evidence" value="ECO:0007669"/>
    <property type="project" value="UniProtKB-UniRule"/>
</dbReference>
<evidence type="ECO:0000256" key="7">
    <source>
        <dbReference type="ARBA" id="ARBA00022984"/>
    </source>
</evidence>
<keyword evidence="8" id="KW-0131">Cell cycle</keyword>
<evidence type="ECO:0000256" key="13">
    <source>
        <dbReference type="ARBA" id="ARBA00047527"/>
    </source>
</evidence>
<keyword evidence="7" id="KW-0573">Peptidoglycan synthesis</keyword>
<evidence type="ECO:0000256" key="8">
    <source>
        <dbReference type="ARBA" id="ARBA00023306"/>
    </source>
</evidence>
<name>A0A4P2VSY0_FLUSA</name>
<dbReference type="KEGG" id="sbf:JCM31447_03830"/>
<dbReference type="Pfam" id="PF00275">
    <property type="entry name" value="EPSP_synthase"/>
    <property type="match status" value="1"/>
</dbReference>
<dbReference type="CDD" id="cd01555">
    <property type="entry name" value="UdpNAET"/>
    <property type="match status" value="1"/>
</dbReference>
<dbReference type="SUPFAM" id="SSF55205">
    <property type="entry name" value="EPT/RTPC-like"/>
    <property type="match status" value="1"/>
</dbReference>
<dbReference type="GO" id="GO:0005737">
    <property type="term" value="C:cytoplasm"/>
    <property type="evidence" value="ECO:0007669"/>
    <property type="project" value="UniProtKB-SubCell"/>
</dbReference>
<dbReference type="InterPro" id="IPR005750">
    <property type="entry name" value="UDP_GlcNAc_COvinyl_MurA"/>
</dbReference>
<evidence type="ECO:0000256" key="10">
    <source>
        <dbReference type="ARBA" id="ARBA00038367"/>
    </source>
</evidence>
<dbReference type="Gene3D" id="3.65.10.10">
    <property type="entry name" value="Enolpyruvate transferase domain"/>
    <property type="match status" value="2"/>
</dbReference>
<evidence type="ECO:0000256" key="11">
    <source>
        <dbReference type="ARBA" id="ARBA00039108"/>
    </source>
</evidence>
<evidence type="ECO:0000256" key="6">
    <source>
        <dbReference type="ARBA" id="ARBA00022960"/>
    </source>
</evidence>
<feature type="domain" description="Enolpyruvate transferase" evidence="15">
    <location>
        <begin position="41"/>
        <end position="459"/>
    </location>
</feature>
<proteinExistence type="inferred from homology"/>
<dbReference type="NCBIfam" id="NF006873">
    <property type="entry name" value="PRK09369.1"/>
    <property type="match status" value="1"/>
</dbReference>
<keyword evidence="5 16" id="KW-0808">Transferase</keyword>
<organism evidence="16 17">
    <name type="scientific">Fluviispira sanaruensis</name>
    <dbReference type="NCBI Taxonomy" id="2493639"/>
    <lineage>
        <taxon>Bacteria</taxon>
        <taxon>Pseudomonadati</taxon>
        <taxon>Bdellovibrionota</taxon>
        <taxon>Oligoflexia</taxon>
        <taxon>Silvanigrellales</taxon>
        <taxon>Silvanigrellaceae</taxon>
        <taxon>Fluviispira</taxon>
    </lineage>
</organism>
<dbReference type="OrthoDB" id="5288297at2"/>
<dbReference type="GO" id="GO:0008360">
    <property type="term" value="P:regulation of cell shape"/>
    <property type="evidence" value="ECO:0007669"/>
    <property type="project" value="UniProtKB-KW"/>
</dbReference>
<dbReference type="Proteomes" id="UP000291236">
    <property type="component" value="Chromosome"/>
</dbReference>
<reference evidence="16 17" key="1">
    <citation type="submission" date="2018-12" db="EMBL/GenBank/DDBJ databases">
        <title>Rubrispira sanarue gen. nov., sp., nov., a member of the order Silvanigrellales, isolated from a brackish lake in Hamamatsu Japan.</title>
        <authorList>
            <person name="Maejima Y."/>
            <person name="Iino T."/>
            <person name="Muraguchi Y."/>
            <person name="Fukuda K."/>
            <person name="Nojiri H."/>
            <person name="Ohkuma M."/>
            <person name="Moriuchi R."/>
            <person name="Dohra H."/>
            <person name="Kimbara K."/>
            <person name="Shintani M."/>
        </authorList>
    </citation>
    <scope>NUCLEOTIDE SEQUENCE [LARGE SCALE GENOMIC DNA]</scope>
    <source>
        <strain evidence="16 17">RF1110005</strain>
    </source>
</reference>
<evidence type="ECO:0000313" key="16">
    <source>
        <dbReference type="EMBL" id="BBH51952.1"/>
    </source>
</evidence>
<protein>
    <recommendedName>
        <fullName evidence="12 14">UDP-N-acetylglucosamine 1-carboxyvinyltransferase</fullName>
        <ecNumber evidence="11 14">2.5.1.7</ecNumber>
    </recommendedName>
</protein>
<dbReference type="NCBIfam" id="TIGR01072">
    <property type="entry name" value="murA"/>
    <property type="match status" value="1"/>
</dbReference>
<gene>
    <name evidence="16" type="primary">murA</name>
    <name evidence="16" type="ORF">JCM31447_03830</name>
</gene>
<keyword evidence="4" id="KW-0132">Cell division</keyword>
<dbReference type="InterPro" id="IPR001986">
    <property type="entry name" value="Enolpyruvate_Tfrase_dom"/>
</dbReference>